<evidence type="ECO:0000256" key="3">
    <source>
        <dbReference type="PROSITE-ProRule" id="PRU00708"/>
    </source>
</evidence>
<dbReference type="EMBL" id="JBJXBP010000001">
    <property type="protein sequence ID" value="KAL3850300.1"/>
    <property type="molecule type" value="Genomic_DNA"/>
</dbReference>
<dbReference type="PROSITE" id="PS51375">
    <property type="entry name" value="PPR"/>
    <property type="match status" value="5"/>
</dbReference>
<evidence type="ECO:0000313" key="4">
    <source>
        <dbReference type="EMBL" id="KAL3850300.1"/>
    </source>
</evidence>
<reference evidence="4 5" key="1">
    <citation type="submission" date="2024-12" db="EMBL/GenBank/DDBJ databases">
        <title>The unique morphological basis and parallel evolutionary history of personate flowers in Penstemon.</title>
        <authorList>
            <person name="Depatie T.H."/>
            <person name="Wessinger C.A."/>
        </authorList>
    </citation>
    <scope>NUCLEOTIDE SEQUENCE [LARGE SCALE GENOMIC DNA]</scope>
    <source>
        <strain evidence="4">WTNN_2</strain>
        <tissue evidence="4">Leaf</tissue>
    </source>
</reference>
<dbReference type="Pfam" id="PF01535">
    <property type="entry name" value="PPR"/>
    <property type="match status" value="1"/>
</dbReference>
<proteinExistence type="inferred from homology"/>
<feature type="repeat" description="PPR" evidence="3">
    <location>
        <begin position="318"/>
        <end position="352"/>
    </location>
</feature>
<sequence>MHRISIRSSFLSKVRIFSFPYSSGPLNHHHQNQEPEIASPARIQKLIASQSDPLLAKEIFDLASRQPNFRHSYATIHTLILKLGRSHQFSLMQSLLSTLKSHDYSISPSLFTHIIQIYGDAKLPDKALKTFYTILEFNIKPHTKHLNSILEILVDNSNYLRPAFDLFRSAHKHGVSPNTKSYNILMRAFCLNGDLSIAYTLFNQMFKRDILPDVESYRILMQGLCRKSQVNKAVDLLEDMLNKGFVPDALSYTTLLNSLCRKKKLKEAYKLLCRMKVKGCNPDIVHYNTVISGFCKQGRAGDACKVLEDMPSNGCLPNLLSYQNIVGGLCNQGMYDEAKSYIKVMMSKGFSPHFSVVHLLVKGFCNIGRVEDACEVLVESLSHGTSPHSDTWVEIMPRVCEAEDTEAMGDILKQVMKVEIKPDTRIVDVGAGLEDYLIKRIQTKSRRR</sequence>
<dbReference type="NCBIfam" id="TIGR00756">
    <property type="entry name" value="PPR"/>
    <property type="match status" value="5"/>
</dbReference>
<feature type="repeat" description="PPR" evidence="3">
    <location>
        <begin position="248"/>
        <end position="282"/>
    </location>
</feature>
<dbReference type="Pfam" id="PF13041">
    <property type="entry name" value="PPR_2"/>
    <property type="match status" value="2"/>
</dbReference>
<evidence type="ECO:0000256" key="2">
    <source>
        <dbReference type="ARBA" id="ARBA00022737"/>
    </source>
</evidence>
<name>A0ABD3UPV3_9LAMI</name>
<comment type="caution">
    <text evidence="4">The sequence shown here is derived from an EMBL/GenBank/DDBJ whole genome shotgun (WGS) entry which is preliminary data.</text>
</comment>
<accession>A0ABD3UPV3</accession>
<feature type="repeat" description="PPR" evidence="3">
    <location>
        <begin position="213"/>
        <end position="247"/>
    </location>
</feature>
<dbReference type="InterPro" id="IPR011990">
    <property type="entry name" value="TPR-like_helical_dom_sf"/>
</dbReference>
<dbReference type="Proteomes" id="UP001634393">
    <property type="component" value="Unassembled WGS sequence"/>
</dbReference>
<dbReference type="InterPro" id="IPR002885">
    <property type="entry name" value="PPR_rpt"/>
</dbReference>
<dbReference type="AlphaFoldDB" id="A0ABD3UPV3"/>
<evidence type="ECO:0000313" key="5">
    <source>
        <dbReference type="Proteomes" id="UP001634393"/>
    </source>
</evidence>
<evidence type="ECO:0008006" key="6">
    <source>
        <dbReference type="Google" id="ProtNLM"/>
    </source>
</evidence>
<feature type="repeat" description="PPR" evidence="3">
    <location>
        <begin position="283"/>
        <end position="317"/>
    </location>
</feature>
<protein>
    <recommendedName>
        <fullName evidence="6">Pentatricopeptide repeat-containing protein</fullName>
    </recommendedName>
</protein>
<dbReference type="PANTHER" id="PTHR47941">
    <property type="entry name" value="PENTATRICOPEPTIDE REPEAT-CONTAINING PROTEIN 3, MITOCHONDRIAL"/>
    <property type="match status" value="1"/>
</dbReference>
<gene>
    <name evidence="4" type="ORF">ACJIZ3_012182</name>
</gene>
<organism evidence="4 5">
    <name type="scientific">Penstemon smallii</name>
    <dbReference type="NCBI Taxonomy" id="265156"/>
    <lineage>
        <taxon>Eukaryota</taxon>
        <taxon>Viridiplantae</taxon>
        <taxon>Streptophyta</taxon>
        <taxon>Embryophyta</taxon>
        <taxon>Tracheophyta</taxon>
        <taxon>Spermatophyta</taxon>
        <taxon>Magnoliopsida</taxon>
        <taxon>eudicotyledons</taxon>
        <taxon>Gunneridae</taxon>
        <taxon>Pentapetalae</taxon>
        <taxon>asterids</taxon>
        <taxon>lamiids</taxon>
        <taxon>Lamiales</taxon>
        <taxon>Plantaginaceae</taxon>
        <taxon>Cheloneae</taxon>
        <taxon>Penstemon</taxon>
    </lineage>
</organism>
<comment type="similarity">
    <text evidence="1">Belongs to the PPR family. P subfamily.</text>
</comment>
<dbReference type="SUPFAM" id="SSF81901">
    <property type="entry name" value="HCP-like"/>
    <property type="match status" value="1"/>
</dbReference>
<dbReference type="Pfam" id="PF12854">
    <property type="entry name" value="PPR_1"/>
    <property type="match status" value="1"/>
</dbReference>
<dbReference type="Gene3D" id="1.25.40.10">
    <property type="entry name" value="Tetratricopeptide repeat domain"/>
    <property type="match status" value="3"/>
</dbReference>
<feature type="repeat" description="PPR" evidence="3">
    <location>
        <begin position="178"/>
        <end position="212"/>
    </location>
</feature>
<evidence type="ECO:0000256" key="1">
    <source>
        <dbReference type="ARBA" id="ARBA00007626"/>
    </source>
</evidence>
<keyword evidence="5" id="KW-1185">Reference proteome</keyword>
<keyword evidence="2" id="KW-0677">Repeat</keyword>